<gene>
    <name evidence="2" type="ORF">IAB76_07080</name>
</gene>
<reference evidence="2" key="2">
    <citation type="journal article" date="2021" name="PeerJ">
        <title>Extensive microbial diversity within the chicken gut microbiome revealed by metagenomics and culture.</title>
        <authorList>
            <person name="Gilroy R."/>
            <person name="Ravi A."/>
            <person name="Getino M."/>
            <person name="Pursley I."/>
            <person name="Horton D.L."/>
            <person name="Alikhan N.F."/>
            <person name="Baker D."/>
            <person name="Gharbi K."/>
            <person name="Hall N."/>
            <person name="Watson M."/>
            <person name="Adriaenssens E.M."/>
            <person name="Foster-Nyarko E."/>
            <person name="Jarju S."/>
            <person name="Secka A."/>
            <person name="Antonio M."/>
            <person name="Oren A."/>
            <person name="Chaudhuri R.R."/>
            <person name="La Ragione R."/>
            <person name="Hildebrand F."/>
            <person name="Pallen M.J."/>
        </authorList>
    </citation>
    <scope>NUCLEOTIDE SEQUENCE</scope>
    <source>
        <strain evidence="2">B3-1481</strain>
    </source>
</reference>
<feature type="chain" id="PRO_5038780798" description="HEAT repeat domain-containing protein" evidence="1">
    <location>
        <begin position="30"/>
        <end position="737"/>
    </location>
</feature>
<sequence>MKSSGLYKLGVLVALMAAPGAAGRTPAPAQETPAYSFAIVVDSCTWKACGAEIAAYGEAVGDQGLRVLTMVDEWSAPEQVRTALREAYLNENLEGAVFIGDIPVPMIRRAQHLCSAFKMQEDPEDMFNTSVPSDRFYDDFDLKFDYIASEDTLGFSYFYYNLRGDGPQEIASDIYTGRIKPTLDGEAGYAQVASYLEKLVRIKEESNVVDRILSYTGSGSFSNSLVAWKDESVTLQEQFPDAFRDADGARFYIYAMYPFPKDVIRKELAREDLDIALFHEHGVPDRQYLSDNPPVQGIGAYYEDAKRRLRSELATQIRYGSSEEEAIEALKLKYDLDDSWFEGLHDPAVAAADSLYDLRTGIILEDIHEWNPDPLVTIFDACYNGDFREKDCVASSYIFGNGRSVVSLGNSVNVLQDKSSSDLLGMLSCGFSVGQLAQMTNILESHVIGDPTFCFSPSDPDAPKPDFHESDPGYWLSVLEDDSRCDMRGLALHKLYLLDYDGLSDLLLEVYEEADEYMLRLQAMHLSAHYADGNYEELLLKALDDPYEFIRRKAVYYAGRTGDMRFVEPVARMYLRDHTSKRIDFNLVSTAPFWGVDAVPDAVERLIAASDEVFDKEAVLEEMVVALRDGMSIPTSVMKTFETKENLMKSRFYVSVLRNMPYPFLTGKVLEYVADESLPLDLRVQLAEALGWYVRSGTRTEIIAGCREILETQGASIAPELEDELNKTINRLEEYSR</sequence>
<evidence type="ECO:0000313" key="2">
    <source>
        <dbReference type="EMBL" id="MBO8480849.1"/>
    </source>
</evidence>
<dbReference type="Proteomes" id="UP000823769">
    <property type="component" value="Unassembled WGS sequence"/>
</dbReference>
<proteinExistence type="predicted"/>
<organism evidence="2 3">
    <name type="scientific">Candidatus Cryptobacteroides avistercoris</name>
    <dbReference type="NCBI Taxonomy" id="2840758"/>
    <lineage>
        <taxon>Bacteria</taxon>
        <taxon>Pseudomonadati</taxon>
        <taxon>Bacteroidota</taxon>
        <taxon>Bacteroidia</taxon>
        <taxon>Bacteroidales</taxon>
        <taxon>Candidatus Cryptobacteroides</taxon>
    </lineage>
</organism>
<dbReference type="SUPFAM" id="SSF48371">
    <property type="entry name" value="ARM repeat"/>
    <property type="match status" value="1"/>
</dbReference>
<comment type="caution">
    <text evidence="2">The sequence shown here is derived from an EMBL/GenBank/DDBJ whole genome shotgun (WGS) entry which is preliminary data.</text>
</comment>
<feature type="signal peptide" evidence="1">
    <location>
        <begin position="1"/>
        <end position="29"/>
    </location>
</feature>
<protein>
    <recommendedName>
        <fullName evidence="4">HEAT repeat domain-containing protein</fullName>
    </recommendedName>
</protein>
<dbReference type="InterPro" id="IPR016024">
    <property type="entry name" value="ARM-type_fold"/>
</dbReference>
<name>A0A9D9IZ76_9BACT</name>
<evidence type="ECO:0000313" key="3">
    <source>
        <dbReference type="Proteomes" id="UP000823769"/>
    </source>
</evidence>
<evidence type="ECO:0008006" key="4">
    <source>
        <dbReference type="Google" id="ProtNLM"/>
    </source>
</evidence>
<dbReference type="EMBL" id="JADILW010000107">
    <property type="protein sequence ID" value="MBO8480849.1"/>
    <property type="molecule type" value="Genomic_DNA"/>
</dbReference>
<reference evidence="2" key="1">
    <citation type="submission" date="2020-10" db="EMBL/GenBank/DDBJ databases">
        <authorList>
            <person name="Gilroy R."/>
        </authorList>
    </citation>
    <scope>NUCLEOTIDE SEQUENCE</scope>
    <source>
        <strain evidence="2">B3-1481</strain>
    </source>
</reference>
<keyword evidence="1" id="KW-0732">Signal</keyword>
<evidence type="ECO:0000256" key="1">
    <source>
        <dbReference type="SAM" id="SignalP"/>
    </source>
</evidence>
<dbReference type="AlphaFoldDB" id="A0A9D9IZ76"/>
<accession>A0A9D9IZ76</accession>